<protein>
    <submittedName>
        <fullName evidence="1">Uncharacterized protein</fullName>
    </submittedName>
</protein>
<dbReference type="AlphaFoldDB" id="A0AAV5WKD5"/>
<dbReference type="EMBL" id="BTSY01000005">
    <property type="protein sequence ID" value="GMT31005.1"/>
    <property type="molecule type" value="Genomic_DNA"/>
</dbReference>
<organism evidence="1 2">
    <name type="scientific">Pristionchus fissidentatus</name>
    <dbReference type="NCBI Taxonomy" id="1538716"/>
    <lineage>
        <taxon>Eukaryota</taxon>
        <taxon>Metazoa</taxon>
        <taxon>Ecdysozoa</taxon>
        <taxon>Nematoda</taxon>
        <taxon>Chromadorea</taxon>
        <taxon>Rhabditida</taxon>
        <taxon>Rhabditina</taxon>
        <taxon>Diplogasteromorpha</taxon>
        <taxon>Diplogasteroidea</taxon>
        <taxon>Neodiplogasteridae</taxon>
        <taxon>Pristionchus</taxon>
    </lineage>
</organism>
<reference evidence="1" key="1">
    <citation type="submission" date="2023-10" db="EMBL/GenBank/DDBJ databases">
        <title>Genome assembly of Pristionchus species.</title>
        <authorList>
            <person name="Yoshida K."/>
            <person name="Sommer R.J."/>
        </authorList>
    </citation>
    <scope>NUCLEOTIDE SEQUENCE</scope>
    <source>
        <strain evidence="1">RS5133</strain>
    </source>
</reference>
<evidence type="ECO:0000313" key="2">
    <source>
        <dbReference type="Proteomes" id="UP001432322"/>
    </source>
</evidence>
<accession>A0AAV5WKD5</accession>
<gene>
    <name evidence="1" type="ORF">PFISCL1PPCAC_22302</name>
</gene>
<name>A0AAV5WKD5_9BILA</name>
<sequence length="97" mass="11200">MKCFKCSCLNARFVLVSKKEEEKTDWMACIKCSYVANTVSAYISRLKKRHSVTPTEMGLSFECLVCGHTSRSKVHEETKKCPNARFTVVRDDEREEE</sequence>
<comment type="caution">
    <text evidence="1">The sequence shown here is derived from an EMBL/GenBank/DDBJ whole genome shotgun (WGS) entry which is preliminary data.</text>
</comment>
<dbReference type="Proteomes" id="UP001432322">
    <property type="component" value="Unassembled WGS sequence"/>
</dbReference>
<keyword evidence="2" id="KW-1185">Reference proteome</keyword>
<proteinExistence type="predicted"/>
<evidence type="ECO:0000313" key="1">
    <source>
        <dbReference type="EMBL" id="GMT31005.1"/>
    </source>
</evidence>